<evidence type="ECO:0000256" key="5">
    <source>
        <dbReference type="PROSITE-ProRule" id="PRU00176"/>
    </source>
</evidence>
<dbReference type="EMBL" id="JAKMXF010000277">
    <property type="protein sequence ID" value="KAI6653341.1"/>
    <property type="molecule type" value="Genomic_DNA"/>
</dbReference>
<dbReference type="PANTHER" id="PTHR47640">
    <property type="entry name" value="TRNA SELENOCYSTEINE 1-ASSOCIATED PROTEIN 1-RELATED-RELATED"/>
    <property type="match status" value="1"/>
</dbReference>
<dbReference type="InterPro" id="IPR035979">
    <property type="entry name" value="RBD_domain_sf"/>
</dbReference>
<name>A0AAV7JXD0_9METZ</name>
<comment type="caution">
    <text evidence="8">The sequence shown here is derived from an EMBL/GenBank/DDBJ whole genome shotgun (WGS) entry which is preliminary data.</text>
</comment>
<dbReference type="SUPFAM" id="SSF54928">
    <property type="entry name" value="RNA-binding domain, RBD"/>
    <property type="match status" value="1"/>
</dbReference>
<dbReference type="Pfam" id="PF00076">
    <property type="entry name" value="RRM_1"/>
    <property type="match status" value="1"/>
</dbReference>
<proteinExistence type="inferred from homology"/>
<keyword evidence="9" id="KW-1185">Reference proteome</keyword>
<dbReference type="GO" id="GO:0003729">
    <property type="term" value="F:mRNA binding"/>
    <property type="evidence" value="ECO:0007669"/>
    <property type="project" value="InterPro"/>
</dbReference>
<dbReference type="CDD" id="cd12383">
    <property type="entry name" value="RRM_RBM42"/>
    <property type="match status" value="1"/>
</dbReference>
<dbReference type="Proteomes" id="UP001165289">
    <property type="component" value="Unassembled WGS sequence"/>
</dbReference>
<evidence type="ECO:0000313" key="8">
    <source>
        <dbReference type="EMBL" id="KAI6653341.1"/>
    </source>
</evidence>
<feature type="domain" description="RRM" evidence="7">
    <location>
        <begin position="193"/>
        <end position="271"/>
    </location>
</feature>
<dbReference type="InterPro" id="IPR012677">
    <property type="entry name" value="Nucleotide-bd_a/b_plait_sf"/>
</dbReference>
<dbReference type="PROSITE" id="PS50102">
    <property type="entry name" value="RRM"/>
    <property type="match status" value="1"/>
</dbReference>
<dbReference type="PANTHER" id="PTHR47640:SF11">
    <property type="entry name" value="RNA-BINDING PROTEIN 42"/>
    <property type="match status" value="1"/>
</dbReference>
<feature type="compositionally biased region" description="Basic residues" evidence="6">
    <location>
        <begin position="157"/>
        <end position="169"/>
    </location>
</feature>
<feature type="compositionally biased region" description="Basic and acidic residues" evidence="6">
    <location>
        <begin position="139"/>
        <end position="149"/>
    </location>
</feature>
<dbReference type="InterPro" id="IPR034215">
    <property type="entry name" value="RBM42_RRM"/>
</dbReference>
<evidence type="ECO:0000256" key="2">
    <source>
        <dbReference type="ARBA" id="ARBA00015192"/>
    </source>
</evidence>
<keyword evidence="3 5" id="KW-0694">RNA-binding</keyword>
<dbReference type="SMART" id="SM00360">
    <property type="entry name" value="RRM"/>
    <property type="match status" value="1"/>
</dbReference>
<dbReference type="InterPro" id="IPR000504">
    <property type="entry name" value="RRM_dom"/>
</dbReference>
<evidence type="ECO:0000256" key="6">
    <source>
        <dbReference type="SAM" id="MobiDB-lite"/>
    </source>
</evidence>
<evidence type="ECO:0000256" key="4">
    <source>
        <dbReference type="ARBA" id="ARBA00030574"/>
    </source>
</evidence>
<evidence type="ECO:0000256" key="1">
    <source>
        <dbReference type="ARBA" id="ARBA00007408"/>
    </source>
</evidence>
<dbReference type="AlphaFoldDB" id="A0AAV7JXD0"/>
<dbReference type="Gene3D" id="3.30.70.330">
    <property type="match status" value="1"/>
</dbReference>
<feature type="region of interest" description="Disordered" evidence="6">
    <location>
        <begin position="139"/>
        <end position="169"/>
    </location>
</feature>
<dbReference type="InterPro" id="IPR050825">
    <property type="entry name" value="RBM42_RBP45_47-like"/>
</dbReference>
<gene>
    <name evidence="8" type="ORF">LOD99_3561</name>
</gene>
<evidence type="ECO:0000259" key="7">
    <source>
        <dbReference type="PROSITE" id="PS50102"/>
    </source>
</evidence>
<evidence type="ECO:0000256" key="3">
    <source>
        <dbReference type="ARBA" id="ARBA00022884"/>
    </source>
</evidence>
<accession>A0AAV7JXD0</accession>
<reference evidence="8 9" key="1">
    <citation type="journal article" date="2023" name="BMC Biol.">
        <title>The compact genome of the sponge Oopsacas minuta (Hexactinellida) is lacking key metazoan core genes.</title>
        <authorList>
            <person name="Santini S."/>
            <person name="Schenkelaars Q."/>
            <person name="Jourda C."/>
            <person name="Duchesne M."/>
            <person name="Belahbib H."/>
            <person name="Rocher C."/>
            <person name="Selva M."/>
            <person name="Riesgo A."/>
            <person name="Vervoort M."/>
            <person name="Leys S.P."/>
            <person name="Kodjabachian L."/>
            <person name="Le Bivic A."/>
            <person name="Borchiellini C."/>
            <person name="Claverie J.M."/>
            <person name="Renard E."/>
        </authorList>
    </citation>
    <scope>NUCLEOTIDE SEQUENCE [LARGE SCALE GENOMIC DNA]</scope>
    <source>
        <strain evidence="8">SPO-2</strain>
    </source>
</reference>
<protein>
    <recommendedName>
        <fullName evidence="2">RNA-binding protein 42</fullName>
    </recommendedName>
    <alternativeName>
        <fullName evidence="4">RNA-binding motif protein 42</fullName>
    </alternativeName>
</protein>
<sequence>MNRDRLEKELHRFEEEILSGLDKPPGPPPDHFNLLPPPPIYPNVAIPDPSQFRPLLPGNIQTFQQPVAIDSALLHPTPSPPPSLQAQLYTQPVKQPYLPPQPIPMTSFCIPTQTIIPLLTVHKPPPFIPTAVQANINNHKDDKTDKSEEASSSVPKKTPKRKTLDKRKKKLLRSAAGQIWLDNSMEDWDPDDYRIFCGDLGNEVNDDTLLRAFSPYKSLQKVKVIRDKRSHKSKGYGFASFKDPKDFLSALKEVNGRYIGNRPVKLRKSIWKDRSLEMVKKKTVEKKKLGLR</sequence>
<organism evidence="8 9">
    <name type="scientific">Oopsacas minuta</name>
    <dbReference type="NCBI Taxonomy" id="111878"/>
    <lineage>
        <taxon>Eukaryota</taxon>
        <taxon>Metazoa</taxon>
        <taxon>Porifera</taxon>
        <taxon>Hexactinellida</taxon>
        <taxon>Hexasterophora</taxon>
        <taxon>Lyssacinosida</taxon>
        <taxon>Leucopsacidae</taxon>
        <taxon>Oopsacas</taxon>
    </lineage>
</organism>
<evidence type="ECO:0000313" key="9">
    <source>
        <dbReference type="Proteomes" id="UP001165289"/>
    </source>
</evidence>
<comment type="similarity">
    <text evidence="1">Belongs to the RRM RBM42 family.</text>
</comment>